<feature type="compositionally biased region" description="Basic residues" evidence="1">
    <location>
        <begin position="21"/>
        <end position="33"/>
    </location>
</feature>
<name>A0A7S1EVU4_NOCSC</name>
<protein>
    <recommendedName>
        <fullName evidence="3">K Homology domain-containing protein</fullName>
    </recommendedName>
</protein>
<evidence type="ECO:0008006" key="3">
    <source>
        <dbReference type="Google" id="ProtNLM"/>
    </source>
</evidence>
<dbReference type="CDD" id="cd00105">
    <property type="entry name" value="KH-I"/>
    <property type="match status" value="1"/>
</dbReference>
<feature type="region of interest" description="Disordered" evidence="1">
    <location>
        <begin position="21"/>
        <end position="41"/>
    </location>
</feature>
<feature type="region of interest" description="Disordered" evidence="1">
    <location>
        <begin position="532"/>
        <end position="551"/>
    </location>
</feature>
<feature type="compositionally biased region" description="Basic and acidic residues" evidence="1">
    <location>
        <begin position="151"/>
        <end position="166"/>
    </location>
</feature>
<feature type="compositionally biased region" description="Polar residues" evidence="1">
    <location>
        <begin position="231"/>
        <end position="240"/>
    </location>
</feature>
<evidence type="ECO:0000313" key="2">
    <source>
        <dbReference type="EMBL" id="CAD8826705.1"/>
    </source>
</evidence>
<feature type="compositionally biased region" description="Low complexity" evidence="1">
    <location>
        <begin position="101"/>
        <end position="116"/>
    </location>
</feature>
<sequence length="651" mass="68861">MALLARSGFGQHDHQVVGLHRSHQIRSTQHRHGEKGSLFNDAPPPISGLHRFGHAPHVDSMVSPCGYELPQTPRLGQVPAAASWTPMVATRRSPQRNQIQRLPSRPSRGLPRSLSPVAEQRLRSVQIRPLAPEVLRSAAASASALPMPQEVSRDWERQDEWRRPDEETSDGADQEVSISVVAADSYTPDPLSATFGQNEAIPLLSPPPQHASVGRAAMRVAAAQAMTAQGKESSPATSPASGLVRQGPAPTNSFSKSWTRDSPQSPQGSGLNPRRFKTASPHQSFVRPKALETGVRSTSSWQTPCRPRSPVNISLRPGSFAGASSQSQNDSGSQWLAVHAQSLGGSLAVSSASAVTAEAESGGLGASAPIQWASPSLGNRAVPDVASANTEPSASAVTADFGCASAVTEGTASVITAEPDAASAYTLKSDSGSGRTASVATVSIATASEFGSDGDLRKQGSDTELGQATALRIPVKYVDRLGDLTAIKRDTGCEILLSKPKSASADWDLMLMGTPDARQKAQQVIEQIFRTPPAQEKVPKASQPPRKDSVGEGKRVVTCGVLVVAGEHMELLTDLDRIREETGCNLDVRRVSPSSSEFEILLYGSPHVRETARVAIELALQCAVEKQFLSKSKGRVGDSVHQAVNEGPRGG</sequence>
<proteinExistence type="predicted"/>
<feature type="region of interest" description="Disordered" evidence="1">
    <location>
        <begin position="140"/>
        <end position="176"/>
    </location>
</feature>
<feature type="compositionally biased region" description="Polar residues" evidence="1">
    <location>
        <begin position="322"/>
        <end position="333"/>
    </location>
</feature>
<evidence type="ECO:0000256" key="1">
    <source>
        <dbReference type="SAM" id="MobiDB-lite"/>
    </source>
</evidence>
<feature type="region of interest" description="Disordered" evidence="1">
    <location>
        <begin position="89"/>
        <end position="117"/>
    </location>
</feature>
<dbReference type="AlphaFoldDB" id="A0A7S1EVU4"/>
<organism evidence="2">
    <name type="scientific">Noctiluca scintillans</name>
    <name type="common">Sea sparkle</name>
    <name type="synonym">Red tide dinoflagellate</name>
    <dbReference type="NCBI Taxonomy" id="2966"/>
    <lineage>
        <taxon>Eukaryota</taxon>
        <taxon>Sar</taxon>
        <taxon>Alveolata</taxon>
        <taxon>Dinophyceae</taxon>
        <taxon>Noctilucales</taxon>
        <taxon>Noctilucaceae</taxon>
        <taxon>Noctiluca</taxon>
    </lineage>
</organism>
<accession>A0A7S1EVU4</accession>
<gene>
    <name evidence="2" type="ORF">NSCI0253_LOCUS1051</name>
</gene>
<feature type="region of interest" description="Disordered" evidence="1">
    <location>
        <begin position="224"/>
        <end position="333"/>
    </location>
</feature>
<feature type="compositionally biased region" description="Polar residues" evidence="1">
    <location>
        <begin position="249"/>
        <end position="270"/>
    </location>
</feature>
<reference evidence="2" key="1">
    <citation type="submission" date="2021-01" db="EMBL/GenBank/DDBJ databases">
        <authorList>
            <person name="Corre E."/>
            <person name="Pelletier E."/>
            <person name="Niang G."/>
            <person name="Scheremetjew M."/>
            <person name="Finn R."/>
            <person name="Kale V."/>
            <person name="Holt S."/>
            <person name="Cochrane G."/>
            <person name="Meng A."/>
            <person name="Brown T."/>
            <person name="Cohen L."/>
        </authorList>
    </citation>
    <scope>NUCLEOTIDE SEQUENCE</scope>
</reference>
<dbReference type="EMBL" id="HBFQ01001524">
    <property type="protein sequence ID" value="CAD8826705.1"/>
    <property type="molecule type" value="Transcribed_RNA"/>
</dbReference>